<dbReference type="InterPro" id="IPR013325">
    <property type="entry name" value="RNA_pol_sigma_r2"/>
</dbReference>
<accession>A0A518EWR8</accession>
<gene>
    <name evidence="6" type="ORF">Poly30_40910</name>
</gene>
<dbReference type="GO" id="GO:0006352">
    <property type="term" value="P:DNA-templated transcription initiation"/>
    <property type="evidence" value="ECO:0007669"/>
    <property type="project" value="InterPro"/>
</dbReference>
<keyword evidence="2" id="KW-0805">Transcription regulation</keyword>
<keyword evidence="4" id="KW-0804">Transcription</keyword>
<evidence type="ECO:0000256" key="4">
    <source>
        <dbReference type="ARBA" id="ARBA00023163"/>
    </source>
</evidence>
<evidence type="ECO:0000256" key="1">
    <source>
        <dbReference type="ARBA" id="ARBA00010641"/>
    </source>
</evidence>
<dbReference type="EMBL" id="CP036434">
    <property type="protein sequence ID" value="QDV08543.1"/>
    <property type="molecule type" value="Genomic_DNA"/>
</dbReference>
<keyword evidence="3" id="KW-0731">Sigma factor</keyword>
<organism evidence="6 7">
    <name type="scientific">Saltatorellus ferox</name>
    <dbReference type="NCBI Taxonomy" id="2528018"/>
    <lineage>
        <taxon>Bacteria</taxon>
        <taxon>Pseudomonadati</taxon>
        <taxon>Planctomycetota</taxon>
        <taxon>Planctomycetia</taxon>
        <taxon>Planctomycetia incertae sedis</taxon>
        <taxon>Saltatorellus</taxon>
    </lineage>
</organism>
<dbReference type="InterPro" id="IPR013249">
    <property type="entry name" value="RNA_pol_sigma70_r4_t2"/>
</dbReference>
<evidence type="ECO:0000256" key="2">
    <source>
        <dbReference type="ARBA" id="ARBA00023015"/>
    </source>
</evidence>
<evidence type="ECO:0000259" key="5">
    <source>
        <dbReference type="Pfam" id="PF08281"/>
    </source>
</evidence>
<proteinExistence type="inferred from homology"/>
<protein>
    <submittedName>
        <fullName evidence="6">RNA polymerase sigma factor</fullName>
    </submittedName>
</protein>
<sequence>MESNAEMRALDAAARGDTTLLGDLLSQHSDRLRRIAQARIDPRIAARLGPDDVLQEAFLDVARRIGEYLEQRNAQSEERLPFFLWVRLLTRQVIARLHREHLGALKRDAGREARSPRQALGCTTVLIAHQLASSHTTPTGALRRIEQREAVAVALERLSEDDREVLMLRHYEELSNQEIATLLGVTESGASMRHLRALTRLKAITADLELSQ</sequence>
<dbReference type="GO" id="GO:0003677">
    <property type="term" value="F:DNA binding"/>
    <property type="evidence" value="ECO:0007669"/>
    <property type="project" value="InterPro"/>
</dbReference>
<comment type="similarity">
    <text evidence="1">Belongs to the sigma-70 factor family. ECF subfamily.</text>
</comment>
<dbReference type="Gene3D" id="1.10.10.10">
    <property type="entry name" value="Winged helix-like DNA-binding domain superfamily/Winged helix DNA-binding domain"/>
    <property type="match status" value="1"/>
</dbReference>
<dbReference type="SUPFAM" id="SSF88946">
    <property type="entry name" value="Sigma2 domain of RNA polymerase sigma factors"/>
    <property type="match status" value="1"/>
</dbReference>
<feature type="domain" description="RNA polymerase sigma factor 70 region 4 type 2" evidence="5">
    <location>
        <begin position="149"/>
        <end position="201"/>
    </location>
</feature>
<keyword evidence="7" id="KW-1185">Reference proteome</keyword>
<evidence type="ECO:0000313" key="6">
    <source>
        <dbReference type="EMBL" id="QDV08543.1"/>
    </source>
</evidence>
<dbReference type="InterPro" id="IPR014284">
    <property type="entry name" value="RNA_pol_sigma-70_dom"/>
</dbReference>
<dbReference type="NCBIfam" id="TIGR02937">
    <property type="entry name" value="sigma70-ECF"/>
    <property type="match status" value="1"/>
</dbReference>
<dbReference type="Gene3D" id="1.10.1740.10">
    <property type="match status" value="1"/>
</dbReference>
<dbReference type="Pfam" id="PF08281">
    <property type="entry name" value="Sigma70_r4_2"/>
    <property type="match status" value="1"/>
</dbReference>
<dbReference type="InterPro" id="IPR039425">
    <property type="entry name" value="RNA_pol_sigma-70-like"/>
</dbReference>
<dbReference type="CDD" id="cd06171">
    <property type="entry name" value="Sigma70_r4"/>
    <property type="match status" value="1"/>
</dbReference>
<name>A0A518EWR8_9BACT</name>
<evidence type="ECO:0000256" key="3">
    <source>
        <dbReference type="ARBA" id="ARBA00023082"/>
    </source>
</evidence>
<evidence type="ECO:0000313" key="7">
    <source>
        <dbReference type="Proteomes" id="UP000320390"/>
    </source>
</evidence>
<dbReference type="PANTHER" id="PTHR43133:SF51">
    <property type="entry name" value="RNA POLYMERASE SIGMA FACTOR"/>
    <property type="match status" value="1"/>
</dbReference>
<dbReference type="InterPro" id="IPR013324">
    <property type="entry name" value="RNA_pol_sigma_r3/r4-like"/>
</dbReference>
<reference evidence="6 7" key="1">
    <citation type="submission" date="2019-02" db="EMBL/GenBank/DDBJ databases">
        <title>Deep-cultivation of Planctomycetes and their phenomic and genomic characterization uncovers novel biology.</title>
        <authorList>
            <person name="Wiegand S."/>
            <person name="Jogler M."/>
            <person name="Boedeker C."/>
            <person name="Pinto D."/>
            <person name="Vollmers J."/>
            <person name="Rivas-Marin E."/>
            <person name="Kohn T."/>
            <person name="Peeters S.H."/>
            <person name="Heuer A."/>
            <person name="Rast P."/>
            <person name="Oberbeckmann S."/>
            <person name="Bunk B."/>
            <person name="Jeske O."/>
            <person name="Meyerdierks A."/>
            <person name="Storesund J.E."/>
            <person name="Kallscheuer N."/>
            <person name="Luecker S."/>
            <person name="Lage O.M."/>
            <person name="Pohl T."/>
            <person name="Merkel B.J."/>
            <person name="Hornburger P."/>
            <person name="Mueller R.-W."/>
            <person name="Bruemmer F."/>
            <person name="Labrenz M."/>
            <person name="Spormann A.M."/>
            <person name="Op den Camp H."/>
            <person name="Overmann J."/>
            <person name="Amann R."/>
            <person name="Jetten M.S.M."/>
            <person name="Mascher T."/>
            <person name="Medema M.H."/>
            <person name="Devos D.P."/>
            <person name="Kaster A.-K."/>
            <person name="Ovreas L."/>
            <person name="Rohde M."/>
            <person name="Galperin M.Y."/>
            <person name="Jogler C."/>
        </authorList>
    </citation>
    <scope>NUCLEOTIDE SEQUENCE [LARGE SCALE GENOMIC DNA]</scope>
    <source>
        <strain evidence="6 7">Poly30</strain>
    </source>
</reference>
<dbReference type="Proteomes" id="UP000320390">
    <property type="component" value="Chromosome"/>
</dbReference>
<dbReference type="GO" id="GO:0016987">
    <property type="term" value="F:sigma factor activity"/>
    <property type="evidence" value="ECO:0007669"/>
    <property type="project" value="UniProtKB-KW"/>
</dbReference>
<dbReference type="PANTHER" id="PTHR43133">
    <property type="entry name" value="RNA POLYMERASE ECF-TYPE SIGMA FACTO"/>
    <property type="match status" value="1"/>
</dbReference>
<dbReference type="InterPro" id="IPR036388">
    <property type="entry name" value="WH-like_DNA-bd_sf"/>
</dbReference>
<dbReference type="SUPFAM" id="SSF88659">
    <property type="entry name" value="Sigma3 and sigma4 domains of RNA polymerase sigma factors"/>
    <property type="match status" value="1"/>
</dbReference>
<dbReference type="AlphaFoldDB" id="A0A518EWR8"/>